<sequence length="564" mass="58996">MSADSSEPNPVGTASDGQFGRLRERLTGDAGREQPDTALVVLAAAVATAVLSPVVWLGWRASRLGIGEAIRLAASDTAVDVLANSLVLVGVVTAASVALGVPLAVVTVQTDLPFRRLWTVLAALPLVVPSYIGAFAYVSAFGPSGVLPDLLTQYGLGFVTPYLPTVYGLGGTALVLTLFTYPYVFLTTRASLLSFDTTQLEAARTLNHSYPRAFRRVILPQIAPGVTAGALLVALYTLSDFGTPAIMRYDVFTRVIYVELNAFGQSRATLLSLQLLAVTAVILALESRVSADTSSGYGSPASASPVVSLGRFRWVVTLLPAGVSLFTLAFPVGILTMWLVRSGPGYSGGGLAFEPAFALNSAYAAALAAGVTVLFALPVALYAGRSNSLLARAVERSTYIGYAMPGVVLGLALVFFASQWLTQAVGVGVARAVYQSLPLLVFAYVVRFLPQAVGATRSSVAGIDRDLVGAARLLGETPSGAFRRVTLPLISPGLLAGAALVFLTTMKELDTTLILHPTGFTTIVTYIWRVQEAGYYGRAALPALVLVAVSGLSMVPLLKGSDDA</sequence>
<evidence type="ECO:0000256" key="5">
    <source>
        <dbReference type="ARBA" id="ARBA00022692"/>
    </source>
</evidence>
<keyword evidence="5 8" id="KW-0812">Transmembrane</keyword>
<feature type="transmembrane region" description="Helical" evidence="8">
    <location>
        <begin position="314"/>
        <end position="340"/>
    </location>
</feature>
<evidence type="ECO:0000256" key="4">
    <source>
        <dbReference type="ARBA" id="ARBA00022519"/>
    </source>
</evidence>
<dbReference type="PROSITE" id="PS50928">
    <property type="entry name" value="ABC_TM1"/>
    <property type="match status" value="2"/>
</dbReference>
<evidence type="ECO:0000256" key="1">
    <source>
        <dbReference type="ARBA" id="ARBA00004429"/>
    </source>
</evidence>
<keyword evidence="7 8" id="KW-0472">Membrane</keyword>
<keyword evidence="2 8" id="KW-0813">Transport</keyword>
<dbReference type="EMBL" id="FQWV01000003">
    <property type="protein sequence ID" value="SHH03178.1"/>
    <property type="molecule type" value="Genomic_DNA"/>
</dbReference>
<feature type="domain" description="ABC transmembrane type-1" evidence="9">
    <location>
        <begin position="358"/>
        <end position="557"/>
    </location>
</feature>
<dbReference type="InterPro" id="IPR035906">
    <property type="entry name" value="MetI-like_sf"/>
</dbReference>
<dbReference type="CDD" id="cd06261">
    <property type="entry name" value="TM_PBP2"/>
    <property type="match status" value="2"/>
</dbReference>
<reference evidence="10 11" key="1">
    <citation type="submission" date="2016-11" db="EMBL/GenBank/DDBJ databases">
        <authorList>
            <person name="Jaros S."/>
            <person name="Januszkiewicz K."/>
            <person name="Wedrychowicz H."/>
        </authorList>
    </citation>
    <scope>NUCLEOTIDE SEQUENCE [LARGE SCALE GENOMIC DNA]</scope>
    <source>
        <strain evidence="10 11">DSM 9297</strain>
    </source>
</reference>
<feature type="domain" description="ABC transmembrane type-1" evidence="9">
    <location>
        <begin position="82"/>
        <end position="286"/>
    </location>
</feature>
<feature type="transmembrane region" description="Helical" evidence="8">
    <location>
        <begin position="162"/>
        <end position="186"/>
    </location>
</feature>
<keyword evidence="11" id="KW-1185">Reference proteome</keyword>
<organism evidence="10 11">
    <name type="scientific">Halobaculum gomorrense</name>
    <dbReference type="NCBI Taxonomy" id="43928"/>
    <lineage>
        <taxon>Archaea</taxon>
        <taxon>Methanobacteriati</taxon>
        <taxon>Methanobacteriota</taxon>
        <taxon>Stenosarchaea group</taxon>
        <taxon>Halobacteria</taxon>
        <taxon>Halobacteriales</taxon>
        <taxon>Haloferacaceae</taxon>
        <taxon>Halobaculum</taxon>
    </lineage>
</organism>
<evidence type="ECO:0000256" key="6">
    <source>
        <dbReference type="ARBA" id="ARBA00022989"/>
    </source>
</evidence>
<feature type="transmembrane region" description="Helical" evidence="8">
    <location>
        <begin position="399"/>
        <end position="420"/>
    </location>
</feature>
<dbReference type="Gene3D" id="1.10.3720.10">
    <property type="entry name" value="MetI-like"/>
    <property type="match status" value="2"/>
</dbReference>
<evidence type="ECO:0000259" key="9">
    <source>
        <dbReference type="PROSITE" id="PS50928"/>
    </source>
</evidence>
<feature type="transmembrane region" description="Helical" evidence="8">
    <location>
        <begin position="81"/>
        <end position="105"/>
    </location>
</feature>
<dbReference type="PANTHER" id="PTHR43357">
    <property type="entry name" value="INNER MEMBRANE ABC TRANSPORTER PERMEASE PROTEIN YDCV"/>
    <property type="match status" value="1"/>
</dbReference>
<dbReference type="InterPro" id="IPR000515">
    <property type="entry name" value="MetI-like"/>
</dbReference>
<evidence type="ECO:0000313" key="10">
    <source>
        <dbReference type="EMBL" id="SHH03178.1"/>
    </source>
</evidence>
<dbReference type="GO" id="GO:0005886">
    <property type="term" value="C:plasma membrane"/>
    <property type="evidence" value="ECO:0007669"/>
    <property type="project" value="UniProtKB-SubCell"/>
</dbReference>
<evidence type="ECO:0000313" key="11">
    <source>
        <dbReference type="Proteomes" id="UP000184357"/>
    </source>
</evidence>
<feature type="transmembrane region" description="Helical" evidence="8">
    <location>
        <begin position="511"/>
        <end position="528"/>
    </location>
</feature>
<dbReference type="SUPFAM" id="SSF161098">
    <property type="entry name" value="MetI-like"/>
    <property type="match status" value="2"/>
</dbReference>
<accession>A0A1M5PNA7</accession>
<feature type="transmembrane region" description="Helical" evidence="8">
    <location>
        <begin position="540"/>
        <end position="558"/>
    </location>
</feature>
<dbReference type="STRING" id="43928.SAMN05443636_1676"/>
<dbReference type="PANTHER" id="PTHR43357:SF3">
    <property type="entry name" value="FE(3+)-TRANSPORT SYSTEM PERMEASE PROTEIN FBPB 2"/>
    <property type="match status" value="1"/>
</dbReference>
<keyword evidence="3" id="KW-1003">Cell membrane</keyword>
<comment type="subcellular location">
    <subcellularLocation>
        <location evidence="1">Cell inner membrane</location>
        <topology evidence="1">Multi-pass membrane protein</topology>
    </subcellularLocation>
    <subcellularLocation>
        <location evidence="8">Cell membrane</location>
        <topology evidence="8">Multi-pass membrane protein</topology>
    </subcellularLocation>
</comment>
<evidence type="ECO:0000256" key="7">
    <source>
        <dbReference type="ARBA" id="ARBA00023136"/>
    </source>
</evidence>
<keyword evidence="6 8" id="KW-1133">Transmembrane helix</keyword>
<dbReference type="GO" id="GO:0055085">
    <property type="term" value="P:transmembrane transport"/>
    <property type="evidence" value="ECO:0007669"/>
    <property type="project" value="InterPro"/>
</dbReference>
<evidence type="ECO:0000256" key="2">
    <source>
        <dbReference type="ARBA" id="ARBA00022448"/>
    </source>
</evidence>
<gene>
    <name evidence="10" type="ORF">SAMN05443636_1676</name>
</gene>
<evidence type="ECO:0000256" key="3">
    <source>
        <dbReference type="ARBA" id="ARBA00022475"/>
    </source>
</evidence>
<dbReference type="Pfam" id="PF00528">
    <property type="entry name" value="BPD_transp_1"/>
    <property type="match status" value="2"/>
</dbReference>
<dbReference type="Proteomes" id="UP000184357">
    <property type="component" value="Unassembled WGS sequence"/>
</dbReference>
<proteinExistence type="inferred from homology"/>
<feature type="transmembrane region" description="Helical" evidence="8">
    <location>
        <begin position="39"/>
        <end position="61"/>
    </location>
</feature>
<protein>
    <submittedName>
        <fullName evidence="10">Iron(III) transport system permease protein</fullName>
    </submittedName>
</protein>
<keyword evidence="4" id="KW-0997">Cell inner membrane</keyword>
<evidence type="ECO:0000256" key="8">
    <source>
        <dbReference type="RuleBase" id="RU363032"/>
    </source>
</evidence>
<feature type="transmembrane region" description="Helical" evidence="8">
    <location>
        <begin position="485"/>
        <end position="505"/>
    </location>
</feature>
<feature type="transmembrane region" description="Helical" evidence="8">
    <location>
        <begin position="360"/>
        <end position="383"/>
    </location>
</feature>
<dbReference type="AlphaFoldDB" id="A0A1M5PNA7"/>
<feature type="transmembrane region" description="Helical" evidence="8">
    <location>
        <begin position="268"/>
        <end position="285"/>
    </location>
</feature>
<feature type="transmembrane region" description="Helical" evidence="8">
    <location>
        <begin position="217"/>
        <end position="238"/>
    </location>
</feature>
<feature type="transmembrane region" description="Helical" evidence="8">
    <location>
        <begin position="432"/>
        <end position="449"/>
    </location>
</feature>
<name>A0A1M5PNA7_9EURY</name>
<comment type="similarity">
    <text evidence="8">Belongs to the binding-protein-dependent transport system permease family.</text>
</comment>
<feature type="transmembrane region" description="Helical" evidence="8">
    <location>
        <begin position="117"/>
        <end position="142"/>
    </location>
</feature>